<dbReference type="Proteomes" id="UP001165060">
    <property type="component" value="Unassembled WGS sequence"/>
</dbReference>
<dbReference type="EMBL" id="BRYB01002564">
    <property type="protein sequence ID" value="GMI21853.1"/>
    <property type="molecule type" value="Genomic_DNA"/>
</dbReference>
<dbReference type="PANTHER" id="PTHR44019">
    <property type="entry name" value="WD REPEAT-CONTAINING PROTEIN 55"/>
    <property type="match status" value="1"/>
</dbReference>
<reference evidence="6 7" key="1">
    <citation type="journal article" date="2023" name="Commun. Biol.">
        <title>Genome analysis of Parmales, the sister group of diatoms, reveals the evolutionary specialization of diatoms from phago-mixotrophs to photoautotrophs.</title>
        <authorList>
            <person name="Ban H."/>
            <person name="Sato S."/>
            <person name="Yoshikawa S."/>
            <person name="Yamada K."/>
            <person name="Nakamura Y."/>
            <person name="Ichinomiya M."/>
            <person name="Sato N."/>
            <person name="Blanc-Mathieu R."/>
            <person name="Endo H."/>
            <person name="Kuwata A."/>
            <person name="Ogata H."/>
        </authorList>
    </citation>
    <scope>NUCLEOTIDE SEQUENCE [LARGE SCALE GENOMIC DNA]</scope>
</reference>
<dbReference type="Gene3D" id="3.30.40.10">
    <property type="entry name" value="Zinc/RING finger domain, C3HC4 (zinc finger)"/>
    <property type="match status" value="1"/>
</dbReference>
<evidence type="ECO:0000259" key="5">
    <source>
        <dbReference type="PROSITE" id="PS51698"/>
    </source>
</evidence>
<keyword evidence="1 3" id="KW-0853">WD repeat</keyword>
<dbReference type="Pfam" id="PF04564">
    <property type="entry name" value="U-box"/>
    <property type="match status" value="1"/>
</dbReference>
<organism evidence="6 7">
    <name type="scientific">Tetraparma gracilis</name>
    <dbReference type="NCBI Taxonomy" id="2962635"/>
    <lineage>
        <taxon>Eukaryota</taxon>
        <taxon>Sar</taxon>
        <taxon>Stramenopiles</taxon>
        <taxon>Ochrophyta</taxon>
        <taxon>Bolidophyceae</taxon>
        <taxon>Parmales</taxon>
        <taxon>Triparmaceae</taxon>
        <taxon>Tetraparma</taxon>
    </lineage>
</organism>
<evidence type="ECO:0000256" key="1">
    <source>
        <dbReference type="ARBA" id="ARBA00022574"/>
    </source>
</evidence>
<dbReference type="PANTHER" id="PTHR44019:SF8">
    <property type="entry name" value="POC1 CENTRIOLAR PROTEIN HOMOLOG"/>
    <property type="match status" value="1"/>
</dbReference>
<dbReference type="PROSITE" id="PS50082">
    <property type="entry name" value="WD_REPEATS_2"/>
    <property type="match status" value="1"/>
</dbReference>
<dbReference type="SMART" id="SM00320">
    <property type="entry name" value="WD40"/>
    <property type="match status" value="5"/>
</dbReference>
<evidence type="ECO:0000256" key="3">
    <source>
        <dbReference type="PROSITE-ProRule" id="PRU00221"/>
    </source>
</evidence>
<keyword evidence="2" id="KW-0677">Repeat</keyword>
<sequence>MSSFLNSFRRPPPARTDTHDFSDLLCPLTKELFTDPVILKADGVTYERSAIASYLSAHHASPTTSELVQPADATLVVNVTLVDALKRVGRDRRSSSSEKKKKNRGSSHDVVPLCAITDAKKAAGAKTGKEVAEAAEQARLREEEEGEGEEVEGFGRNTKTALLSAHATSYAVDPVSKAVVEVNHHTASPCTGSAADDLDLSKIKLTTNSSGNTVMQELTKSGRHYTEKDFSSTRACFVVAGSAKQSGSSLSTSGAFDVFVGDLDTEKRSSLELLKPHATPTAKKVLSVASAADFPELLATAGHEKVVRLWRWDAASGGEGGEVAHAPEKKRKGSIVGRVMKSVRGVSSKKAPKRKQPPSGGPAWVQTAELETKQWVNSISLAHDGKLLAAGCRNGDVIVWRSSDPNPLSPAWELVTTQPTSNSMDSVDCVAFDPLSSSWCATAGSDGSEPGIIKVWELDDGMIASSAHEFQCPTAQGITAIAPHYAGNMLAVGGREGALCVFDVRATEGRREGRVLAEIVASSGGARQEIVAATFTVDGDALVAATTDGTVKIWSTSNWELLTTLDQPMAGGKCKGLATNEAGTIAMLRDDGGVRTWDRSNNGRWKMSQRVMDQIKPACIAGVSICDLSRKAIDESED</sequence>
<dbReference type="InterPro" id="IPR036322">
    <property type="entry name" value="WD40_repeat_dom_sf"/>
</dbReference>
<accession>A0ABQ6M923</accession>
<feature type="compositionally biased region" description="Basic and acidic residues" evidence="4">
    <location>
        <begin position="89"/>
        <end position="98"/>
    </location>
</feature>
<feature type="region of interest" description="Disordered" evidence="4">
    <location>
        <begin position="89"/>
        <end position="108"/>
    </location>
</feature>
<dbReference type="InterPro" id="IPR013083">
    <property type="entry name" value="Znf_RING/FYVE/PHD"/>
</dbReference>
<dbReference type="SUPFAM" id="SSF57850">
    <property type="entry name" value="RING/U-box"/>
    <property type="match status" value="1"/>
</dbReference>
<name>A0ABQ6M923_9STRA</name>
<dbReference type="SUPFAM" id="SSF50978">
    <property type="entry name" value="WD40 repeat-like"/>
    <property type="match status" value="1"/>
</dbReference>
<evidence type="ECO:0000313" key="7">
    <source>
        <dbReference type="Proteomes" id="UP001165060"/>
    </source>
</evidence>
<proteinExistence type="predicted"/>
<gene>
    <name evidence="6" type="ORF">TeGR_g694</name>
</gene>
<keyword evidence="7" id="KW-1185">Reference proteome</keyword>
<dbReference type="InterPro" id="IPR015943">
    <property type="entry name" value="WD40/YVTN_repeat-like_dom_sf"/>
</dbReference>
<feature type="domain" description="U-box" evidence="5">
    <location>
        <begin position="19"/>
        <end position="99"/>
    </location>
</feature>
<dbReference type="Pfam" id="PF00400">
    <property type="entry name" value="WD40"/>
    <property type="match status" value="2"/>
</dbReference>
<dbReference type="SMART" id="SM00504">
    <property type="entry name" value="Ubox"/>
    <property type="match status" value="1"/>
</dbReference>
<evidence type="ECO:0000313" key="6">
    <source>
        <dbReference type="EMBL" id="GMI21853.1"/>
    </source>
</evidence>
<evidence type="ECO:0000256" key="4">
    <source>
        <dbReference type="SAM" id="MobiDB-lite"/>
    </source>
</evidence>
<comment type="caution">
    <text evidence="6">The sequence shown here is derived from an EMBL/GenBank/DDBJ whole genome shotgun (WGS) entry which is preliminary data.</text>
</comment>
<dbReference type="InterPro" id="IPR050505">
    <property type="entry name" value="WDR55/POC1"/>
</dbReference>
<dbReference type="Gene3D" id="2.130.10.10">
    <property type="entry name" value="YVTN repeat-like/Quinoprotein amine dehydrogenase"/>
    <property type="match status" value="2"/>
</dbReference>
<dbReference type="InterPro" id="IPR003613">
    <property type="entry name" value="Ubox_domain"/>
</dbReference>
<feature type="region of interest" description="Disordered" evidence="4">
    <location>
        <begin position="344"/>
        <end position="363"/>
    </location>
</feature>
<dbReference type="PROSITE" id="PS51698">
    <property type="entry name" value="U_BOX"/>
    <property type="match status" value="1"/>
</dbReference>
<feature type="repeat" description="WD" evidence="3">
    <location>
        <begin position="523"/>
        <end position="564"/>
    </location>
</feature>
<dbReference type="InterPro" id="IPR001680">
    <property type="entry name" value="WD40_rpt"/>
</dbReference>
<evidence type="ECO:0000256" key="2">
    <source>
        <dbReference type="ARBA" id="ARBA00022737"/>
    </source>
</evidence>
<protein>
    <recommendedName>
        <fullName evidence="5">U-box domain-containing protein</fullName>
    </recommendedName>
</protein>
<dbReference type="CDD" id="cd16655">
    <property type="entry name" value="RING-Ubox_WDSUB1-like"/>
    <property type="match status" value="1"/>
</dbReference>